<dbReference type="Gene3D" id="1.10.10.10">
    <property type="entry name" value="Winged helix-like DNA-binding domain superfamily/Winged helix DNA-binding domain"/>
    <property type="match status" value="1"/>
</dbReference>
<organism evidence="2 3">
    <name type="scientific">Actinomadura miaoliensis</name>
    <dbReference type="NCBI Taxonomy" id="430685"/>
    <lineage>
        <taxon>Bacteria</taxon>
        <taxon>Bacillati</taxon>
        <taxon>Actinomycetota</taxon>
        <taxon>Actinomycetes</taxon>
        <taxon>Streptosporangiales</taxon>
        <taxon>Thermomonosporaceae</taxon>
        <taxon>Actinomadura</taxon>
    </lineage>
</organism>
<reference evidence="3" key="1">
    <citation type="journal article" date="2019" name="Int. J. Syst. Evol. Microbiol.">
        <title>The Global Catalogue of Microorganisms (GCM) 10K type strain sequencing project: providing services to taxonomists for standard genome sequencing and annotation.</title>
        <authorList>
            <consortium name="The Broad Institute Genomics Platform"/>
            <consortium name="The Broad Institute Genome Sequencing Center for Infectious Disease"/>
            <person name="Wu L."/>
            <person name="Ma J."/>
        </authorList>
    </citation>
    <scope>NUCLEOTIDE SEQUENCE [LARGE SCALE GENOMIC DNA]</scope>
    <source>
        <strain evidence="3">JCM 16702</strain>
    </source>
</reference>
<evidence type="ECO:0000256" key="1">
    <source>
        <dbReference type="ARBA" id="ARBA00006479"/>
    </source>
</evidence>
<name>A0ABP7WNS8_9ACTN</name>
<comment type="caution">
    <text evidence="2">The sequence shown here is derived from an EMBL/GenBank/DDBJ whole genome shotgun (WGS) entry which is preliminary data.</text>
</comment>
<dbReference type="RefSeq" id="WP_344955057.1">
    <property type="nucleotide sequence ID" value="NZ_BAAAZG010000048.1"/>
</dbReference>
<dbReference type="PANTHER" id="PTHR18964">
    <property type="entry name" value="ROK (REPRESSOR, ORF, KINASE) FAMILY"/>
    <property type="match status" value="1"/>
</dbReference>
<evidence type="ECO:0000313" key="2">
    <source>
        <dbReference type="EMBL" id="GAA4093211.1"/>
    </source>
</evidence>
<dbReference type="EMBL" id="BAAAZG010000048">
    <property type="protein sequence ID" value="GAA4093211.1"/>
    <property type="molecule type" value="Genomic_DNA"/>
</dbReference>
<dbReference type="InterPro" id="IPR036390">
    <property type="entry name" value="WH_DNA-bd_sf"/>
</dbReference>
<dbReference type="InterPro" id="IPR049874">
    <property type="entry name" value="ROK_cs"/>
</dbReference>
<dbReference type="SUPFAM" id="SSF46785">
    <property type="entry name" value="Winged helix' DNA-binding domain"/>
    <property type="match status" value="1"/>
</dbReference>
<dbReference type="PROSITE" id="PS01125">
    <property type="entry name" value="ROK"/>
    <property type="match status" value="1"/>
</dbReference>
<dbReference type="SUPFAM" id="SSF53067">
    <property type="entry name" value="Actin-like ATPase domain"/>
    <property type="match status" value="1"/>
</dbReference>
<gene>
    <name evidence="2" type="ORF">GCM10022214_63920</name>
</gene>
<dbReference type="InterPro" id="IPR036388">
    <property type="entry name" value="WH-like_DNA-bd_sf"/>
</dbReference>
<dbReference type="PANTHER" id="PTHR18964:SF149">
    <property type="entry name" value="BIFUNCTIONAL UDP-N-ACETYLGLUCOSAMINE 2-EPIMERASE_N-ACETYLMANNOSAMINE KINASE"/>
    <property type="match status" value="1"/>
</dbReference>
<protein>
    <submittedName>
        <fullName evidence="2">ROK family transcriptional regulator</fullName>
    </submittedName>
</protein>
<keyword evidence="3" id="KW-1185">Reference proteome</keyword>
<accession>A0ABP7WNS8</accession>
<proteinExistence type="inferred from homology"/>
<comment type="similarity">
    <text evidence="1">Belongs to the ROK (NagC/XylR) family.</text>
</comment>
<dbReference type="Pfam" id="PF00480">
    <property type="entry name" value="ROK"/>
    <property type="match status" value="1"/>
</dbReference>
<dbReference type="Proteomes" id="UP001500683">
    <property type="component" value="Unassembled WGS sequence"/>
</dbReference>
<dbReference type="InterPro" id="IPR000600">
    <property type="entry name" value="ROK"/>
</dbReference>
<dbReference type="Gene3D" id="3.30.420.40">
    <property type="match status" value="2"/>
</dbReference>
<dbReference type="InterPro" id="IPR043129">
    <property type="entry name" value="ATPase_NBD"/>
</dbReference>
<evidence type="ECO:0000313" key="3">
    <source>
        <dbReference type="Proteomes" id="UP001500683"/>
    </source>
</evidence>
<sequence>MAQRRRGTVRDLRRDNRAVLLRALYFSGPRSRQELAAETGLSQASVSNVTRELIRDGIVAEIGSVDSEVGRPRVLLQVNPEYGYVVGVDVGETRVQVELFDLAMTERAKADFPLDPARHPAPEVVSRILAGIEAVLADGGVPDEAIFGVGIGVPGVVQQRPEVIVDAQTLGWDRVPLERLLRAGTGLPLLIDNGANTMGQAELWFGAGRGTQNIVVGLIGSGVGAAIISQGTADRGSPASAGEWGHTPVVVGGRTCRCGNVGCLEAYVGAEAMLDRYAEAGGTITAADQESALAAMILEAGTPGTVGARIVDETIRYLGAAIGGLINLLNPERVILGGWAGLLLGETYLDAIREAARGHALKHPFATTSIELCTLGPDAVALGAATLPLELFLNGRGG</sequence>